<dbReference type="AlphaFoldDB" id="A0AA41SVX8"/>
<keyword evidence="8" id="KW-0325">Glycoprotein</keyword>
<gene>
    <name evidence="14" type="ORF">SUZIE_134245</name>
</gene>
<keyword evidence="3" id="KW-0812">Transmembrane</keyword>
<dbReference type="GO" id="GO:0050852">
    <property type="term" value="P:T cell receptor signaling pathway"/>
    <property type="evidence" value="ECO:0007669"/>
    <property type="project" value="TreeGrafter"/>
</dbReference>
<dbReference type="SMART" id="SM00449">
    <property type="entry name" value="SPRY"/>
    <property type="match status" value="1"/>
</dbReference>
<dbReference type="SMART" id="SM00589">
    <property type="entry name" value="PRY"/>
    <property type="match status" value="1"/>
</dbReference>
<dbReference type="InterPro" id="IPR043136">
    <property type="entry name" value="B30.2/SPRY_sf"/>
</dbReference>
<dbReference type="PANTHER" id="PTHR24100">
    <property type="entry name" value="BUTYROPHILIN"/>
    <property type="match status" value="1"/>
</dbReference>
<keyword evidence="15" id="KW-1185">Reference proteome</keyword>
<dbReference type="Pfam" id="PF22705">
    <property type="entry name" value="C2-set_3"/>
    <property type="match status" value="1"/>
</dbReference>
<evidence type="ECO:0000256" key="4">
    <source>
        <dbReference type="ARBA" id="ARBA00022729"/>
    </source>
</evidence>
<evidence type="ECO:0000259" key="13">
    <source>
        <dbReference type="PROSITE" id="PS50835"/>
    </source>
</evidence>
<evidence type="ECO:0000256" key="1">
    <source>
        <dbReference type="ARBA" id="ARBA00004479"/>
    </source>
</evidence>
<dbReference type="PROSITE" id="PS50188">
    <property type="entry name" value="B302_SPRY"/>
    <property type="match status" value="1"/>
</dbReference>
<dbReference type="Gene3D" id="2.60.120.920">
    <property type="match status" value="1"/>
</dbReference>
<keyword evidence="9" id="KW-0393">Immunoglobulin domain</keyword>
<evidence type="ECO:0000256" key="10">
    <source>
        <dbReference type="ARBA" id="ARBA00038221"/>
    </source>
</evidence>
<dbReference type="SMART" id="SM00406">
    <property type="entry name" value="IGv"/>
    <property type="match status" value="1"/>
</dbReference>
<dbReference type="GO" id="GO:0001817">
    <property type="term" value="P:regulation of cytokine production"/>
    <property type="evidence" value="ECO:0007669"/>
    <property type="project" value="TreeGrafter"/>
</dbReference>
<keyword evidence="5" id="KW-1133">Transmembrane helix</keyword>
<comment type="subcellular location">
    <subcellularLocation>
        <location evidence="1">Membrane</location>
        <topology evidence="1">Single-pass type I membrane protein</topology>
    </subcellularLocation>
</comment>
<dbReference type="InterPro" id="IPR006574">
    <property type="entry name" value="PRY"/>
</dbReference>
<evidence type="ECO:0000313" key="14">
    <source>
        <dbReference type="EMBL" id="MBZ3875699.1"/>
    </source>
</evidence>
<evidence type="ECO:0000256" key="3">
    <source>
        <dbReference type="ARBA" id="ARBA00022692"/>
    </source>
</evidence>
<evidence type="ECO:0000256" key="5">
    <source>
        <dbReference type="ARBA" id="ARBA00022989"/>
    </source>
</evidence>
<dbReference type="InterPro" id="IPR003877">
    <property type="entry name" value="SPRY_dom"/>
</dbReference>
<comment type="caution">
    <text evidence="14">The sequence shown here is derived from an EMBL/GenBank/DDBJ whole genome shotgun (WGS) entry which is preliminary data.</text>
</comment>
<feature type="domain" description="Ig-like" evidence="13">
    <location>
        <begin position="107"/>
        <end position="193"/>
    </location>
</feature>
<dbReference type="PROSITE" id="PS50835">
    <property type="entry name" value="IG_LIKE"/>
    <property type="match status" value="2"/>
</dbReference>
<dbReference type="SUPFAM" id="SSF48726">
    <property type="entry name" value="Immunoglobulin"/>
    <property type="match status" value="2"/>
</dbReference>
<dbReference type="GO" id="GO:0009897">
    <property type="term" value="C:external side of plasma membrane"/>
    <property type="evidence" value="ECO:0007669"/>
    <property type="project" value="TreeGrafter"/>
</dbReference>
<dbReference type="SUPFAM" id="SSF49899">
    <property type="entry name" value="Concanavalin A-like lectins/glucanases"/>
    <property type="match status" value="1"/>
</dbReference>
<dbReference type="FunFam" id="2.60.120.920:FF:000004">
    <property type="entry name" value="Butyrophilin subfamily 1 member A1"/>
    <property type="match status" value="1"/>
</dbReference>
<dbReference type="InterPro" id="IPR013783">
    <property type="entry name" value="Ig-like_fold"/>
</dbReference>
<dbReference type="Pfam" id="PF13765">
    <property type="entry name" value="PRY"/>
    <property type="match status" value="1"/>
</dbReference>
<evidence type="ECO:0000259" key="12">
    <source>
        <dbReference type="PROSITE" id="PS50188"/>
    </source>
</evidence>
<dbReference type="InterPro" id="IPR050504">
    <property type="entry name" value="IgSF_BTN/MOG"/>
</dbReference>
<keyword evidence="6" id="KW-0472">Membrane</keyword>
<dbReference type="PANTHER" id="PTHR24100:SF149">
    <property type="entry name" value="BG-LIKE ANTIGEN 1-RELATED"/>
    <property type="match status" value="1"/>
</dbReference>
<feature type="domain" description="Ig-like" evidence="13">
    <location>
        <begin position="1"/>
        <end position="83"/>
    </location>
</feature>
<evidence type="ECO:0000256" key="11">
    <source>
        <dbReference type="SAM" id="MobiDB-lite"/>
    </source>
</evidence>
<dbReference type="FunFam" id="2.60.40.10:FF:000088">
    <property type="entry name" value="Butyrophilin subfamily 1 member A1"/>
    <property type="match status" value="1"/>
</dbReference>
<dbReference type="CDD" id="cd13733">
    <property type="entry name" value="SPRY_PRY_C-I_1"/>
    <property type="match status" value="1"/>
</dbReference>
<evidence type="ECO:0000256" key="9">
    <source>
        <dbReference type="ARBA" id="ARBA00023319"/>
    </source>
</evidence>
<evidence type="ECO:0000256" key="6">
    <source>
        <dbReference type="ARBA" id="ARBA00023136"/>
    </source>
</evidence>
<dbReference type="PRINTS" id="PR01407">
    <property type="entry name" value="BUTYPHLNCDUF"/>
</dbReference>
<dbReference type="InterPro" id="IPR053896">
    <property type="entry name" value="BTN3A2-like_Ig-C"/>
</dbReference>
<keyword evidence="7" id="KW-1015">Disulfide bond</keyword>
<dbReference type="GO" id="GO:0050863">
    <property type="term" value="P:regulation of T cell activation"/>
    <property type="evidence" value="ECO:0007669"/>
    <property type="project" value="UniProtKB-ARBA"/>
</dbReference>
<comment type="similarity">
    <text evidence="2">Belongs to the immunoglobulin superfamily. BTN/MOG family.</text>
</comment>
<dbReference type="InterPro" id="IPR001870">
    <property type="entry name" value="B30.2/SPRY"/>
</dbReference>
<protein>
    <submittedName>
        <fullName evidence="14">Butyrophilin subfamily 1 member A1</fullName>
    </submittedName>
</protein>
<comment type="similarity">
    <text evidence="10">Belongs to the SKINT family.</text>
</comment>
<dbReference type="FunFam" id="2.60.40.10:FF:000142">
    <property type="entry name" value="V-set domain-containing T-cell activation inhibitor 1"/>
    <property type="match status" value="1"/>
</dbReference>
<dbReference type="Pfam" id="PF00622">
    <property type="entry name" value="SPRY"/>
    <property type="match status" value="1"/>
</dbReference>
<organism evidence="14 15">
    <name type="scientific">Sciurus carolinensis</name>
    <name type="common">Eastern gray squirrel</name>
    <dbReference type="NCBI Taxonomy" id="30640"/>
    <lineage>
        <taxon>Eukaryota</taxon>
        <taxon>Metazoa</taxon>
        <taxon>Chordata</taxon>
        <taxon>Craniata</taxon>
        <taxon>Vertebrata</taxon>
        <taxon>Euteleostomi</taxon>
        <taxon>Mammalia</taxon>
        <taxon>Eutheria</taxon>
        <taxon>Euarchontoglires</taxon>
        <taxon>Glires</taxon>
        <taxon>Rodentia</taxon>
        <taxon>Sciuromorpha</taxon>
        <taxon>Sciuridae</taxon>
        <taxon>Sciurinae</taxon>
        <taxon>Sciurini</taxon>
        <taxon>Sciurus</taxon>
    </lineage>
</organism>
<accession>A0AA41SVX8</accession>
<dbReference type="Gene3D" id="2.60.40.10">
    <property type="entry name" value="Immunoglobulins"/>
    <property type="match status" value="2"/>
</dbReference>
<evidence type="ECO:0000256" key="2">
    <source>
        <dbReference type="ARBA" id="ARBA00007591"/>
    </source>
</evidence>
<dbReference type="GO" id="GO:1903037">
    <property type="term" value="P:regulation of leukocyte cell-cell adhesion"/>
    <property type="evidence" value="ECO:0007669"/>
    <property type="project" value="UniProtKB-ARBA"/>
</dbReference>
<sequence>MVGEEVIFSCHLSPSMDAQNMEVTWRHIKKSGLVHNYRSSLDEEQQHPENQGRAEFLRDNITSGQVALRIHNIHPSDEGEYRCFFLSSTYHNEAQFKVLVTGTGMTPHIHVEPDATRGIRLTCTSTGWYPQPEVQWKGRQGLHFTPDSETVRAEESGMFQVQASILVEESSTGNVSCFIRNPLLGEQKEARVSLAGALFPRDRSWKLGLCAFLVLLEVSLMVTCVLLMRSRKAKSNGKCRGRGGAGAREAEGNRHPKSGMHCREPASLKTDRKPGSRRNYSVFTLLPRHTDVTLDAATAHPYLAVTDDGKCVTYVPERQDVPDNPERFDTLVGVLGRNRFSEGDHYWEVGVAGKSMWAVGLCLESVRRKGQYTKACPETGFWILRLQNGECSAFATPRTVVTREPLSRLGVFLQYSQGLISFYNVTEFVILYTFQSNFNREPLRPYFYPGTVSAEKTNGLTILKL</sequence>
<reference evidence="14" key="1">
    <citation type="submission" date="2020-03" db="EMBL/GenBank/DDBJ databases">
        <title>Studies in the Genomics of Life Span.</title>
        <authorList>
            <person name="Glass D."/>
        </authorList>
    </citation>
    <scope>NUCLEOTIDE SEQUENCE</scope>
    <source>
        <strain evidence="14">SUZIE</strain>
        <tissue evidence="14">Muscle</tissue>
    </source>
</reference>
<dbReference type="InterPro" id="IPR013106">
    <property type="entry name" value="Ig_V-set"/>
</dbReference>
<proteinExistence type="inferred from homology"/>
<dbReference type="InterPro" id="IPR007110">
    <property type="entry name" value="Ig-like_dom"/>
</dbReference>
<dbReference type="GO" id="GO:0005102">
    <property type="term" value="F:signaling receptor binding"/>
    <property type="evidence" value="ECO:0007669"/>
    <property type="project" value="TreeGrafter"/>
</dbReference>
<feature type="region of interest" description="Disordered" evidence="11">
    <location>
        <begin position="235"/>
        <end position="275"/>
    </location>
</feature>
<dbReference type="EMBL" id="JAATJV010255999">
    <property type="protein sequence ID" value="MBZ3875699.1"/>
    <property type="molecule type" value="Genomic_DNA"/>
</dbReference>
<dbReference type="Pfam" id="PF07686">
    <property type="entry name" value="V-set"/>
    <property type="match status" value="1"/>
</dbReference>
<dbReference type="InterPro" id="IPR003599">
    <property type="entry name" value="Ig_sub"/>
</dbReference>
<evidence type="ECO:0000256" key="7">
    <source>
        <dbReference type="ARBA" id="ARBA00023157"/>
    </source>
</evidence>
<dbReference type="SMART" id="SM00409">
    <property type="entry name" value="IG"/>
    <property type="match status" value="1"/>
</dbReference>
<dbReference type="InterPro" id="IPR013320">
    <property type="entry name" value="ConA-like_dom_sf"/>
</dbReference>
<dbReference type="GO" id="GO:0042110">
    <property type="term" value="P:T cell activation"/>
    <property type="evidence" value="ECO:0007669"/>
    <property type="project" value="UniProtKB-ARBA"/>
</dbReference>
<feature type="compositionally biased region" description="Basic and acidic residues" evidence="11">
    <location>
        <begin position="261"/>
        <end position="274"/>
    </location>
</feature>
<feature type="domain" description="B30.2/SPRY" evidence="12">
    <location>
        <begin position="272"/>
        <end position="465"/>
    </location>
</feature>
<dbReference type="InterPro" id="IPR003879">
    <property type="entry name" value="Butyrophylin_SPRY"/>
</dbReference>
<evidence type="ECO:0000256" key="8">
    <source>
        <dbReference type="ARBA" id="ARBA00023180"/>
    </source>
</evidence>
<name>A0AA41SVX8_SCICA</name>
<dbReference type="Proteomes" id="UP001166674">
    <property type="component" value="Unassembled WGS sequence"/>
</dbReference>
<evidence type="ECO:0000313" key="15">
    <source>
        <dbReference type="Proteomes" id="UP001166674"/>
    </source>
</evidence>
<dbReference type="InterPro" id="IPR036179">
    <property type="entry name" value="Ig-like_dom_sf"/>
</dbReference>
<keyword evidence="4" id="KW-0732">Signal</keyword>